<feature type="region of interest" description="Disordered" evidence="7">
    <location>
        <begin position="244"/>
        <end position="294"/>
    </location>
</feature>
<feature type="domain" description="Flagellar motor switch protein FliN-like C-terminal" evidence="8">
    <location>
        <begin position="320"/>
        <end position="390"/>
    </location>
</feature>
<evidence type="ECO:0000256" key="4">
    <source>
        <dbReference type="ARBA" id="ARBA00022500"/>
    </source>
</evidence>
<comment type="caution">
    <text evidence="10">The sequence shown here is derived from an EMBL/GenBank/DDBJ whole genome shotgun (WGS) entry which is preliminary data.</text>
</comment>
<feature type="domain" description="CheC-like protein" evidence="9">
    <location>
        <begin position="35"/>
        <end position="70"/>
    </location>
</feature>
<dbReference type="Pfam" id="PF04509">
    <property type="entry name" value="CheC"/>
    <property type="match status" value="2"/>
</dbReference>
<dbReference type="Proteomes" id="UP000621436">
    <property type="component" value="Unassembled WGS sequence"/>
</dbReference>
<reference evidence="10" key="1">
    <citation type="submission" date="2020-11" db="EMBL/GenBank/DDBJ databases">
        <title>Halonatronomonas betainensis gen. nov., sp. nov. a novel haloalkaliphilic representative of the family Halanaerobiacae capable of betaine degradation.</title>
        <authorList>
            <person name="Boltyanskaya Y."/>
            <person name="Kevbrin V."/>
            <person name="Detkova E."/>
            <person name="Grouzdev D.S."/>
            <person name="Koziaeva V."/>
            <person name="Zhilina T."/>
        </authorList>
    </citation>
    <scope>NUCLEOTIDE SEQUENCE</scope>
    <source>
        <strain evidence="10">Z-7014</strain>
    </source>
</reference>
<sequence length="399" mass="43369">MSDSNGDFLSQEEIDALMSKQQEGDEKNQVLTDEEIDVLGEVGNIAMGSAATALYTILDQKVEITAPKVSVESFTNISNQYHKPCVLVDVEYVAGIVGVNLLVIQKEDAAIIADLMMGGDGSDPDSELSEMHISAVGEAMNQMMGSASTAMSSLIDDVVNISPPNAEYLEMDQALDNKKFFGPEEELVATSFDLKVGDLIDSQFQQLSTVDFTKKLVKKLTEEDDGLTLKDEIEEYETKDKDKISVAEDTKPGATIKSENKGAGYNEQKSSSQDKQKSTAKMDRTAQSGQVSQDTVDVQKASFPDFNEPASQPLPQNIELVKDVPLKATVRLGKAQMKIKDILDLGEGSIIELDKLAGETVDLLVNGKLIAKGEVVVIDENFGFRVKDIVSPKERLSSI</sequence>
<proteinExistence type="inferred from homology"/>
<dbReference type="GO" id="GO:0016787">
    <property type="term" value="F:hydrolase activity"/>
    <property type="evidence" value="ECO:0007669"/>
    <property type="project" value="InterPro"/>
</dbReference>
<evidence type="ECO:0000256" key="5">
    <source>
        <dbReference type="ARBA" id="ARBA00022779"/>
    </source>
</evidence>
<dbReference type="PANTHER" id="PTHR43484">
    <property type="match status" value="1"/>
</dbReference>
<dbReference type="Gene3D" id="3.40.1550.10">
    <property type="entry name" value="CheC-like"/>
    <property type="match status" value="1"/>
</dbReference>
<feature type="compositionally biased region" description="Polar residues" evidence="7">
    <location>
        <begin position="285"/>
        <end position="294"/>
    </location>
</feature>
<keyword evidence="11" id="KW-1185">Reference proteome</keyword>
<evidence type="ECO:0000256" key="2">
    <source>
        <dbReference type="ARBA" id="ARBA00009226"/>
    </source>
</evidence>
<dbReference type="GO" id="GO:0006935">
    <property type="term" value="P:chemotaxis"/>
    <property type="evidence" value="ECO:0007669"/>
    <property type="project" value="UniProtKB-KW"/>
</dbReference>
<evidence type="ECO:0000256" key="7">
    <source>
        <dbReference type="SAM" id="MobiDB-lite"/>
    </source>
</evidence>
<evidence type="ECO:0000313" key="11">
    <source>
        <dbReference type="Proteomes" id="UP000621436"/>
    </source>
</evidence>
<keyword evidence="10" id="KW-0966">Cell projection</keyword>
<dbReference type="InterPro" id="IPR001543">
    <property type="entry name" value="FliN-like_C"/>
</dbReference>
<dbReference type="GO" id="GO:0003774">
    <property type="term" value="F:cytoskeletal motor activity"/>
    <property type="evidence" value="ECO:0007669"/>
    <property type="project" value="InterPro"/>
</dbReference>
<keyword evidence="10" id="KW-0282">Flagellum</keyword>
<dbReference type="CDD" id="cd17907">
    <property type="entry name" value="FliY_FliN-Y"/>
    <property type="match status" value="1"/>
</dbReference>
<gene>
    <name evidence="10" type="primary">fliY</name>
    <name evidence="10" type="ORF">I0Q91_01260</name>
</gene>
<dbReference type="Pfam" id="PF01052">
    <property type="entry name" value="FliMN_C"/>
    <property type="match status" value="1"/>
</dbReference>
<evidence type="ECO:0000313" key="10">
    <source>
        <dbReference type="EMBL" id="MBF8435696.1"/>
    </source>
</evidence>
<evidence type="ECO:0000256" key="6">
    <source>
        <dbReference type="ARBA" id="ARBA00023136"/>
    </source>
</evidence>
<dbReference type="InterPro" id="IPR012826">
    <property type="entry name" value="FliN"/>
</dbReference>
<dbReference type="GO" id="GO:0009425">
    <property type="term" value="C:bacterial-type flagellum basal body"/>
    <property type="evidence" value="ECO:0007669"/>
    <property type="project" value="InterPro"/>
</dbReference>
<dbReference type="InterPro" id="IPR007597">
    <property type="entry name" value="CheC"/>
</dbReference>
<dbReference type="GO" id="GO:0005886">
    <property type="term" value="C:plasma membrane"/>
    <property type="evidence" value="ECO:0007669"/>
    <property type="project" value="UniProtKB-SubCell"/>
</dbReference>
<dbReference type="InterPro" id="IPR001172">
    <property type="entry name" value="FliN_T3SS_HrcQb"/>
</dbReference>
<evidence type="ECO:0000256" key="1">
    <source>
        <dbReference type="ARBA" id="ARBA00004413"/>
    </source>
</evidence>
<feature type="domain" description="CheC-like protein" evidence="9">
    <location>
        <begin position="131"/>
        <end position="167"/>
    </location>
</feature>
<evidence type="ECO:0000259" key="8">
    <source>
        <dbReference type="Pfam" id="PF01052"/>
    </source>
</evidence>
<accession>A0A931APZ7</accession>
<dbReference type="AlphaFoldDB" id="A0A931APZ7"/>
<keyword evidence="5" id="KW-0283">Flagellar rotation</keyword>
<dbReference type="NCBIfam" id="NF005995">
    <property type="entry name" value="PRK08119.1"/>
    <property type="match status" value="1"/>
</dbReference>
<comment type="subcellular location">
    <subcellularLocation>
        <location evidence="1">Cell membrane</location>
        <topology evidence="1">Peripheral membrane protein</topology>
        <orientation evidence="1">Cytoplasmic side</orientation>
    </subcellularLocation>
</comment>
<dbReference type="SUPFAM" id="SSF101801">
    <property type="entry name" value="Surface presentation of antigens (SPOA)"/>
    <property type="match status" value="1"/>
</dbReference>
<evidence type="ECO:0000256" key="3">
    <source>
        <dbReference type="ARBA" id="ARBA00022475"/>
    </source>
</evidence>
<feature type="compositionally biased region" description="Basic and acidic residues" evidence="7">
    <location>
        <begin position="272"/>
        <end position="284"/>
    </location>
</feature>
<dbReference type="InterPro" id="IPR028976">
    <property type="entry name" value="CheC-like_sf"/>
</dbReference>
<comment type="similarity">
    <text evidence="2">Belongs to the FliN/MopA/SpaO family.</text>
</comment>
<keyword evidence="3" id="KW-1003">Cell membrane</keyword>
<name>A0A931APZ7_9FIRM</name>
<protein>
    <submittedName>
        <fullName evidence="10">Flagellar motor switch phosphatase FliY</fullName>
    </submittedName>
</protein>
<evidence type="ECO:0000259" key="9">
    <source>
        <dbReference type="Pfam" id="PF04509"/>
    </source>
</evidence>
<dbReference type="Gene3D" id="2.30.330.10">
    <property type="entry name" value="SpoA-like"/>
    <property type="match status" value="1"/>
</dbReference>
<keyword evidence="4" id="KW-0145">Chemotaxis</keyword>
<keyword evidence="10" id="KW-0969">Cilium</keyword>
<dbReference type="InterPro" id="IPR036429">
    <property type="entry name" value="SpoA-like_sf"/>
</dbReference>
<dbReference type="EMBL" id="JADPIE010000001">
    <property type="protein sequence ID" value="MBF8435696.1"/>
    <property type="molecule type" value="Genomic_DNA"/>
</dbReference>
<dbReference type="PRINTS" id="PR00956">
    <property type="entry name" value="FLGMOTORFLIN"/>
</dbReference>
<keyword evidence="6" id="KW-0472">Membrane</keyword>
<organism evidence="10 11">
    <name type="scientific">Halonatronomonas betaini</name>
    <dbReference type="NCBI Taxonomy" id="2778430"/>
    <lineage>
        <taxon>Bacteria</taxon>
        <taxon>Bacillati</taxon>
        <taxon>Bacillota</taxon>
        <taxon>Clostridia</taxon>
        <taxon>Halanaerobiales</taxon>
        <taxon>Halarsenatibacteraceae</taxon>
        <taxon>Halonatronomonas</taxon>
    </lineage>
</organism>
<dbReference type="GO" id="GO:0071973">
    <property type="term" value="P:bacterial-type flagellum-dependent cell motility"/>
    <property type="evidence" value="ECO:0007669"/>
    <property type="project" value="InterPro"/>
</dbReference>
<dbReference type="InterPro" id="IPR051469">
    <property type="entry name" value="FliN/MopA/SpaO"/>
</dbReference>
<dbReference type="SUPFAM" id="SSF103039">
    <property type="entry name" value="CheC-like"/>
    <property type="match status" value="1"/>
</dbReference>
<dbReference type="PANTHER" id="PTHR43484:SF1">
    <property type="entry name" value="FLAGELLAR MOTOR SWITCH PROTEIN FLIN"/>
    <property type="match status" value="1"/>
</dbReference>
<dbReference type="NCBIfam" id="TIGR02480">
    <property type="entry name" value="fliN"/>
    <property type="match status" value="1"/>
</dbReference>